<evidence type="ECO:0000313" key="2">
    <source>
        <dbReference type="EMBL" id="MER7379720.1"/>
    </source>
</evidence>
<protein>
    <submittedName>
        <fullName evidence="2">Alpha/beta hydrolase</fullName>
    </submittedName>
</protein>
<dbReference type="GO" id="GO:0016787">
    <property type="term" value="F:hydrolase activity"/>
    <property type="evidence" value="ECO:0007669"/>
    <property type="project" value="UniProtKB-KW"/>
</dbReference>
<dbReference type="InterPro" id="IPR000073">
    <property type="entry name" value="AB_hydrolase_1"/>
</dbReference>
<dbReference type="PANTHER" id="PTHR43798:SF33">
    <property type="entry name" value="HYDROLASE, PUTATIVE (AFU_ORTHOLOGUE AFUA_2G14860)-RELATED"/>
    <property type="match status" value="1"/>
</dbReference>
<feature type="domain" description="AB hydrolase-1" evidence="1">
    <location>
        <begin position="25"/>
        <end position="252"/>
    </location>
</feature>
<reference evidence="2 3" key="1">
    <citation type="submission" date="2024-06" db="EMBL/GenBank/DDBJ databases">
        <title>The Natural Products Discovery Center: Release of the First 8490 Sequenced Strains for Exploring Actinobacteria Biosynthetic Diversity.</title>
        <authorList>
            <person name="Kalkreuter E."/>
            <person name="Kautsar S.A."/>
            <person name="Yang D."/>
            <person name="Bader C.D."/>
            <person name="Teijaro C.N."/>
            <person name="Fluegel L."/>
            <person name="Davis C.M."/>
            <person name="Simpson J.R."/>
            <person name="Lauterbach L."/>
            <person name="Steele A.D."/>
            <person name="Gui C."/>
            <person name="Meng S."/>
            <person name="Li G."/>
            <person name="Viehrig K."/>
            <person name="Ye F."/>
            <person name="Su P."/>
            <person name="Kiefer A.F."/>
            <person name="Nichols A."/>
            <person name="Cepeda A.J."/>
            <person name="Yan W."/>
            <person name="Fan B."/>
            <person name="Jiang Y."/>
            <person name="Adhikari A."/>
            <person name="Zheng C.-J."/>
            <person name="Schuster L."/>
            <person name="Cowan T.M."/>
            <person name="Smanski M.J."/>
            <person name="Chevrette M.G."/>
            <person name="De Carvalho L.P.S."/>
            <person name="Shen B."/>
        </authorList>
    </citation>
    <scope>NUCLEOTIDE SEQUENCE [LARGE SCALE GENOMIC DNA]</scope>
    <source>
        <strain evidence="2 3">NPDC000155</strain>
    </source>
</reference>
<gene>
    <name evidence="2" type="ORF">ABT384_44770</name>
</gene>
<dbReference type="PRINTS" id="PR00111">
    <property type="entry name" value="ABHYDROLASE"/>
</dbReference>
<dbReference type="PANTHER" id="PTHR43798">
    <property type="entry name" value="MONOACYLGLYCEROL LIPASE"/>
    <property type="match status" value="1"/>
</dbReference>
<dbReference type="Proteomes" id="UP001486207">
    <property type="component" value="Unassembled WGS sequence"/>
</dbReference>
<accession>A0ABV1Y7W8</accession>
<organism evidence="2 3">
    <name type="scientific">Streptomyces lanatus</name>
    <dbReference type="NCBI Taxonomy" id="66900"/>
    <lineage>
        <taxon>Bacteria</taxon>
        <taxon>Bacillati</taxon>
        <taxon>Actinomycetota</taxon>
        <taxon>Actinomycetes</taxon>
        <taxon>Kitasatosporales</taxon>
        <taxon>Streptomycetaceae</taxon>
        <taxon>Streptomyces</taxon>
    </lineage>
</organism>
<name>A0ABV1Y7W8_9ACTN</name>
<keyword evidence="2" id="KW-0378">Hydrolase</keyword>
<proteinExistence type="predicted"/>
<evidence type="ECO:0000313" key="3">
    <source>
        <dbReference type="Proteomes" id="UP001486207"/>
    </source>
</evidence>
<dbReference type="RefSeq" id="WP_229912487.1">
    <property type="nucleotide sequence ID" value="NZ_BNBM01000028.1"/>
</dbReference>
<dbReference type="InterPro" id="IPR029058">
    <property type="entry name" value="AB_hydrolase_fold"/>
</dbReference>
<dbReference type="SUPFAM" id="SSF53474">
    <property type="entry name" value="alpha/beta-Hydrolases"/>
    <property type="match status" value="1"/>
</dbReference>
<dbReference type="Pfam" id="PF12697">
    <property type="entry name" value="Abhydrolase_6"/>
    <property type="match status" value="1"/>
</dbReference>
<dbReference type="Gene3D" id="3.40.50.1820">
    <property type="entry name" value="alpha/beta hydrolase"/>
    <property type="match status" value="1"/>
</dbReference>
<comment type="caution">
    <text evidence="2">The sequence shown here is derived from an EMBL/GenBank/DDBJ whole genome shotgun (WGS) entry which is preliminary data.</text>
</comment>
<dbReference type="EMBL" id="JBEPFB010000037">
    <property type="protein sequence ID" value="MER7379720.1"/>
    <property type="molecule type" value="Genomic_DNA"/>
</dbReference>
<evidence type="ECO:0000259" key="1">
    <source>
        <dbReference type="Pfam" id="PF12697"/>
    </source>
</evidence>
<dbReference type="InterPro" id="IPR050266">
    <property type="entry name" value="AB_hydrolase_sf"/>
</dbReference>
<keyword evidence="3" id="KW-1185">Reference proteome</keyword>
<sequence>MPDIQLASSRRGTGPTLVVIRQLDREGWAPVIDLLTHEREVVAVDLPGFGDSPPLPGGTTPTVQALAAEIAEWFSTAGLTRPSTVGNSLGGAVALELARAGAVGSAVALSPIGLWTGPEAAYALGSLRMARTIAQTLGHRTARVTGSPLGRTLAFWQLVARPWQMTSQAADGALRTLTRSPGFEATRRAARAYRLTGFTPGVPVTVAWGTRDFLTPRYQARRAASLLPGARHVRLNGCGHSPMSDDPGRIARLLLSATTG</sequence>